<dbReference type="EnsemblPlants" id="MELO3C020280.2.1">
    <property type="protein sequence ID" value="MELO3C020280.2.1"/>
    <property type="gene ID" value="MELO3C020280.2"/>
</dbReference>
<dbReference type="PANTHER" id="PTHR46031:SF37">
    <property type="entry name" value="DRBM DOMAIN-CONTAINING PROTEIN"/>
    <property type="match status" value="1"/>
</dbReference>
<reference evidence="6" key="1">
    <citation type="submission" date="2023-03" db="UniProtKB">
        <authorList>
            <consortium name="EnsemblPlants"/>
        </authorList>
    </citation>
    <scope>IDENTIFICATION</scope>
</reference>
<dbReference type="Gramene" id="MELO3C020280.2.1">
    <property type="protein sequence ID" value="MELO3C020280.2.1"/>
    <property type="gene ID" value="MELO3C020280.2"/>
</dbReference>
<evidence type="ECO:0000256" key="2">
    <source>
        <dbReference type="ARBA" id="ARBA00022884"/>
    </source>
</evidence>
<keyword evidence="1" id="KW-0677">Repeat</keyword>
<feature type="region of interest" description="Disordered" evidence="4">
    <location>
        <begin position="1"/>
        <end position="23"/>
    </location>
</feature>
<proteinExistence type="predicted"/>
<dbReference type="eggNOG" id="ENOG502RYBS">
    <property type="taxonomic scope" value="Eukaryota"/>
</dbReference>
<sequence>MEASGTVEAGAPQQSPFRSDSVPTVVTPPIPVQNFHTLQSQPNIHPPSVLPDLVLIPSAAPAPIPSPNLSDPTQIFVYKNHLHEYAQKARIAVPVYQTIDEGSPGLPKFRSTVLLDEVHYVSPNTFRNRRAAEQDAARIAFEYISKKTKDDAFLLLREDLILCKSILSEYTDKMGLERPIYTTKHHKGSVPLFQSTLVFDGVVYTSDLSRTKKEAEQLAARAAILSLHEDAINIKSQKTLADIIASKVRFHAMLQKVKDSHFSQIQPKSMPENTVERVAMTVNEDKNVKDAVSDSGVVCGAISEACPTSLFRPEFSSTKPEGSSPLVRLPIEFVPSTLEVPVGDHATTGSKRRSKNKRKARKKLCMENGVATETSQTAAPCSVAQ</sequence>
<accession>A0A1S3C485</accession>
<feature type="domain" description="DRBM" evidence="5">
    <location>
        <begin position="77"/>
        <end position="146"/>
    </location>
</feature>
<name>A0A1S3C485_CUCME</name>
<evidence type="ECO:0000256" key="3">
    <source>
        <dbReference type="PROSITE-ProRule" id="PRU00266"/>
    </source>
</evidence>
<dbReference type="SUPFAM" id="SSF54768">
    <property type="entry name" value="dsRNA-binding domain-like"/>
    <property type="match status" value="2"/>
</dbReference>
<evidence type="ECO:0000256" key="4">
    <source>
        <dbReference type="SAM" id="MobiDB-lite"/>
    </source>
</evidence>
<feature type="compositionally biased region" description="Basic residues" evidence="4">
    <location>
        <begin position="350"/>
        <end position="363"/>
    </location>
</feature>
<dbReference type="PROSITE" id="PS50137">
    <property type="entry name" value="DS_RBD"/>
    <property type="match status" value="2"/>
</dbReference>
<feature type="domain" description="DRBM" evidence="5">
    <location>
        <begin position="193"/>
        <end position="229"/>
    </location>
</feature>
<dbReference type="SMART" id="SM00358">
    <property type="entry name" value="DSRM"/>
    <property type="match status" value="2"/>
</dbReference>
<dbReference type="InterPro" id="IPR014720">
    <property type="entry name" value="dsRBD_dom"/>
</dbReference>
<dbReference type="AlphaFoldDB" id="A0A1S3C485"/>
<evidence type="ECO:0000313" key="6">
    <source>
        <dbReference type="EnsemblPlants" id="MELO3C020280.2.1"/>
    </source>
</evidence>
<feature type="region of interest" description="Disordered" evidence="4">
    <location>
        <begin position="341"/>
        <end position="363"/>
    </location>
</feature>
<dbReference type="PANTHER" id="PTHR46031">
    <property type="match status" value="1"/>
</dbReference>
<dbReference type="Pfam" id="PF00035">
    <property type="entry name" value="dsrm"/>
    <property type="match status" value="2"/>
</dbReference>
<dbReference type="GO" id="GO:0003723">
    <property type="term" value="F:RNA binding"/>
    <property type="evidence" value="ECO:0007669"/>
    <property type="project" value="UniProtKB-UniRule"/>
</dbReference>
<keyword evidence="2 3" id="KW-0694">RNA-binding</keyword>
<gene>
    <name evidence="6" type="primary">103496837</name>
</gene>
<organism evidence="6">
    <name type="scientific">Cucumis melo</name>
    <name type="common">Muskmelon</name>
    <dbReference type="NCBI Taxonomy" id="3656"/>
    <lineage>
        <taxon>Eukaryota</taxon>
        <taxon>Viridiplantae</taxon>
        <taxon>Streptophyta</taxon>
        <taxon>Embryophyta</taxon>
        <taxon>Tracheophyta</taxon>
        <taxon>Spermatophyta</taxon>
        <taxon>Magnoliopsida</taxon>
        <taxon>eudicotyledons</taxon>
        <taxon>Gunneridae</taxon>
        <taxon>Pentapetalae</taxon>
        <taxon>rosids</taxon>
        <taxon>fabids</taxon>
        <taxon>Cucurbitales</taxon>
        <taxon>Cucurbitaceae</taxon>
        <taxon>Benincaseae</taxon>
        <taxon>Cucumis</taxon>
    </lineage>
</organism>
<evidence type="ECO:0000256" key="1">
    <source>
        <dbReference type="ARBA" id="ARBA00022737"/>
    </source>
</evidence>
<dbReference type="Gene3D" id="3.30.160.20">
    <property type="match status" value="2"/>
</dbReference>
<evidence type="ECO:0000259" key="5">
    <source>
        <dbReference type="PROSITE" id="PS50137"/>
    </source>
</evidence>
<protein>
    <recommendedName>
        <fullName evidence="5">DRBM domain-containing protein</fullName>
    </recommendedName>
</protein>